<evidence type="ECO:0000313" key="3">
    <source>
        <dbReference type="Proteomes" id="UP000594468"/>
    </source>
</evidence>
<proteinExistence type="predicted"/>
<protein>
    <submittedName>
        <fullName evidence="2">Uncharacterized protein</fullName>
    </submittedName>
</protein>
<dbReference type="RefSeq" id="WP_195170804.1">
    <property type="nucleotide sequence ID" value="NZ_CP062983.1"/>
</dbReference>
<dbReference type="KEGG" id="pmet:G4Y79_24130"/>
<organism evidence="2 3">
    <name type="scientific">Phototrophicus methaneseepsis</name>
    <dbReference type="NCBI Taxonomy" id="2710758"/>
    <lineage>
        <taxon>Bacteria</taxon>
        <taxon>Bacillati</taxon>
        <taxon>Chloroflexota</taxon>
        <taxon>Candidatus Thermofontia</taxon>
        <taxon>Phototrophicales</taxon>
        <taxon>Phototrophicaceae</taxon>
        <taxon>Phototrophicus</taxon>
    </lineage>
</organism>
<reference evidence="2 3" key="1">
    <citation type="submission" date="2020-02" db="EMBL/GenBank/DDBJ databases">
        <authorList>
            <person name="Zheng R.K."/>
            <person name="Sun C.M."/>
        </authorList>
    </citation>
    <scope>NUCLEOTIDE SEQUENCE [LARGE SCALE GENOMIC DNA]</scope>
    <source>
        <strain evidence="3">rifampicinis</strain>
    </source>
</reference>
<keyword evidence="3" id="KW-1185">Reference proteome</keyword>
<sequence>MKRFLSLLKRFLLYASVYILSAAGSIALLLALTRDATQSTAPEDYATSLQAAGPEVFIGTVSLLLIAPFITILVILNSKKMTF</sequence>
<keyword evidence="1" id="KW-0812">Transmembrane</keyword>
<feature type="transmembrane region" description="Helical" evidence="1">
    <location>
        <begin position="12"/>
        <end position="32"/>
    </location>
</feature>
<evidence type="ECO:0000256" key="1">
    <source>
        <dbReference type="SAM" id="Phobius"/>
    </source>
</evidence>
<dbReference type="Proteomes" id="UP000594468">
    <property type="component" value="Chromosome"/>
</dbReference>
<accession>A0A7S8E995</accession>
<feature type="transmembrane region" description="Helical" evidence="1">
    <location>
        <begin position="56"/>
        <end position="76"/>
    </location>
</feature>
<gene>
    <name evidence="2" type="ORF">G4Y79_24130</name>
</gene>
<keyword evidence="1" id="KW-1133">Transmembrane helix</keyword>
<keyword evidence="1" id="KW-0472">Membrane</keyword>
<dbReference type="AlphaFoldDB" id="A0A7S8E995"/>
<dbReference type="EMBL" id="CP062983">
    <property type="protein sequence ID" value="QPC82735.1"/>
    <property type="molecule type" value="Genomic_DNA"/>
</dbReference>
<name>A0A7S8E995_9CHLR</name>
<evidence type="ECO:0000313" key="2">
    <source>
        <dbReference type="EMBL" id="QPC82735.1"/>
    </source>
</evidence>